<accession>A0A8T3ADX0</accession>
<proteinExistence type="predicted"/>
<gene>
    <name evidence="1" type="ORF">KFK09_026778</name>
</gene>
<comment type="caution">
    <text evidence="1">The sequence shown here is derived from an EMBL/GenBank/DDBJ whole genome shotgun (WGS) entry which is preliminary data.</text>
</comment>
<name>A0A8T3ADX0_DENNO</name>
<evidence type="ECO:0000313" key="2">
    <source>
        <dbReference type="Proteomes" id="UP000829196"/>
    </source>
</evidence>
<reference evidence="1" key="1">
    <citation type="journal article" date="2022" name="Front. Genet.">
        <title>Chromosome-Scale Assembly of the Dendrobium nobile Genome Provides Insights Into the Molecular Mechanism of the Biosynthesis of the Medicinal Active Ingredient of Dendrobium.</title>
        <authorList>
            <person name="Xu Q."/>
            <person name="Niu S.-C."/>
            <person name="Li K.-L."/>
            <person name="Zheng P.-J."/>
            <person name="Zhang X.-J."/>
            <person name="Jia Y."/>
            <person name="Liu Y."/>
            <person name="Niu Y.-X."/>
            <person name="Yu L.-H."/>
            <person name="Chen D.-F."/>
            <person name="Zhang G.-Q."/>
        </authorList>
    </citation>
    <scope>NUCLEOTIDE SEQUENCE</scope>
    <source>
        <tissue evidence="1">Leaf</tissue>
    </source>
</reference>
<organism evidence="1 2">
    <name type="scientific">Dendrobium nobile</name>
    <name type="common">Orchid</name>
    <dbReference type="NCBI Taxonomy" id="94219"/>
    <lineage>
        <taxon>Eukaryota</taxon>
        <taxon>Viridiplantae</taxon>
        <taxon>Streptophyta</taxon>
        <taxon>Embryophyta</taxon>
        <taxon>Tracheophyta</taxon>
        <taxon>Spermatophyta</taxon>
        <taxon>Magnoliopsida</taxon>
        <taxon>Liliopsida</taxon>
        <taxon>Asparagales</taxon>
        <taxon>Orchidaceae</taxon>
        <taxon>Epidendroideae</taxon>
        <taxon>Malaxideae</taxon>
        <taxon>Dendrobiinae</taxon>
        <taxon>Dendrobium</taxon>
    </lineage>
</organism>
<dbReference type="EMBL" id="JAGYWB010000018">
    <property type="protein sequence ID" value="KAI0492505.1"/>
    <property type="molecule type" value="Genomic_DNA"/>
</dbReference>
<evidence type="ECO:0000313" key="1">
    <source>
        <dbReference type="EMBL" id="KAI0492505.1"/>
    </source>
</evidence>
<keyword evidence="2" id="KW-1185">Reference proteome</keyword>
<protein>
    <submittedName>
        <fullName evidence="1">Uncharacterized protein</fullName>
    </submittedName>
</protein>
<dbReference type="Proteomes" id="UP000829196">
    <property type="component" value="Unassembled WGS sequence"/>
</dbReference>
<sequence>MKQKRFGTVHNQSPNKVIYKLKSSNKSYNNWLYKDKNRKAGSKMLVPKPINP</sequence>
<dbReference type="AlphaFoldDB" id="A0A8T3ADX0"/>